<keyword evidence="3 8" id="KW-0813">Transport</keyword>
<dbReference type="HAMAP" id="MF_01456">
    <property type="entry name" value="NDH1_NuoK"/>
    <property type="match status" value="1"/>
</dbReference>
<dbReference type="Proteomes" id="UP000821656">
    <property type="component" value="Unassembled WGS sequence"/>
</dbReference>
<evidence type="ECO:0000313" key="11">
    <source>
        <dbReference type="EMBL" id="NRV11280.1"/>
    </source>
</evidence>
<comment type="catalytic activity">
    <reaction evidence="8">
        <text>a quinone + NADH + 5 H(+)(in) = a quinol + NAD(+) + 4 H(+)(out)</text>
        <dbReference type="Rhea" id="RHEA:57888"/>
        <dbReference type="ChEBI" id="CHEBI:15378"/>
        <dbReference type="ChEBI" id="CHEBI:24646"/>
        <dbReference type="ChEBI" id="CHEBI:57540"/>
        <dbReference type="ChEBI" id="CHEBI:57945"/>
        <dbReference type="ChEBI" id="CHEBI:132124"/>
    </reaction>
</comment>
<dbReference type="GO" id="GO:0042773">
    <property type="term" value="P:ATP synthesis coupled electron transport"/>
    <property type="evidence" value="ECO:0007669"/>
    <property type="project" value="InterPro"/>
</dbReference>
<keyword evidence="8" id="KW-1278">Translocase</keyword>
<dbReference type="OMA" id="FDVWLSR"/>
<dbReference type="EMBL" id="JABSXK010000001">
    <property type="protein sequence ID" value="NRV11280.1"/>
    <property type="molecule type" value="Genomic_DNA"/>
</dbReference>
<dbReference type="NCBIfam" id="NF004320">
    <property type="entry name" value="PRK05715.1-2"/>
    <property type="match status" value="1"/>
</dbReference>
<sequence length="102" mass="11096">MVGLEGYLILAAALFCIGLYGAVVKRNVISVLMSVEIMMNAVNINLVAFNRFLAPEKVTGHLFAIFVIVVAAAEIAVGLAIILNIYRSLPTSNVEDFNILKW</sequence>
<keyword evidence="8" id="KW-0520">NAD</keyword>
<feature type="transmembrane region" description="Helical" evidence="8">
    <location>
        <begin position="61"/>
        <end position="83"/>
    </location>
</feature>
<dbReference type="PANTHER" id="PTHR11434">
    <property type="entry name" value="NADH-UBIQUINONE OXIDOREDUCTASE SUBUNIT ND4L"/>
    <property type="match status" value="1"/>
</dbReference>
<comment type="similarity">
    <text evidence="2 8">Belongs to the complex I subunit 4L family.</text>
</comment>
<evidence type="ECO:0000313" key="10">
    <source>
        <dbReference type="EMBL" id="MBF7810239.1"/>
    </source>
</evidence>
<keyword evidence="10" id="KW-0560">Oxidoreductase</keyword>
<reference evidence="11" key="3">
    <citation type="submission" date="2020-05" db="EMBL/GenBank/DDBJ databases">
        <title>Genomic insights into acetone-butanol-ethanol (ABE) fermentation by sequencing solventogenic clostridia strains.</title>
        <authorList>
            <person name="Brown S."/>
        </authorList>
    </citation>
    <scope>NUCLEOTIDE SEQUENCE</scope>
    <source>
        <strain evidence="11">DJ126</strain>
    </source>
</reference>
<accession>A0A0B5QCI4</accession>
<dbReference type="GO" id="GO:0050136">
    <property type="term" value="F:NADH dehydrogenase (quinone) (non-electrogenic) activity"/>
    <property type="evidence" value="ECO:0007669"/>
    <property type="project" value="UniProtKB-UniRule"/>
</dbReference>
<dbReference type="GO" id="GO:0048038">
    <property type="term" value="F:quinone binding"/>
    <property type="evidence" value="ECO:0007669"/>
    <property type="project" value="UniProtKB-KW"/>
</dbReference>
<comment type="subunit">
    <text evidence="8">NDH-1 is composed of 14 different subunits. Subunits NuoA, H, J, K, L, M, N constitute the membrane sector of the complex.</text>
</comment>
<keyword evidence="4 8" id="KW-0812">Transmembrane</keyword>
<dbReference type="NCBIfam" id="NF004323">
    <property type="entry name" value="PRK05715.1-5"/>
    <property type="match status" value="1"/>
</dbReference>
<evidence type="ECO:0000256" key="4">
    <source>
        <dbReference type="ARBA" id="ARBA00022692"/>
    </source>
</evidence>
<reference evidence="12" key="1">
    <citation type="submission" date="2014-12" db="EMBL/GenBank/DDBJ databases">
        <title>Genome sequence of Clostridium beijerinckii strain 59B.</title>
        <authorList>
            <person name="Little G.T."/>
            <person name="Minton N.P."/>
        </authorList>
    </citation>
    <scope>NUCLEOTIDE SEQUENCE [LARGE SCALE GENOMIC DNA]</scope>
    <source>
        <strain evidence="12">59B</strain>
    </source>
</reference>
<dbReference type="GO" id="GO:0005886">
    <property type="term" value="C:plasma membrane"/>
    <property type="evidence" value="ECO:0007669"/>
    <property type="project" value="UniProtKB-SubCell"/>
</dbReference>
<evidence type="ECO:0000256" key="1">
    <source>
        <dbReference type="ARBA" id="ARBA00004141"/>
    </source>
</evidence>
<dbReference type="FunFam" id="1.10.287.3510:FF:000001">
    <property type="entry name" value="NADH-quinone oxidoreductase subunit K"/>
    <property type="match status" value="1"/>
</dbReference>
<evidence type="ECO:0000313" key="9">
    <source>
        <dbReference type="EMBL" id="AJG99934.1"/>
    </source>
</evidence>
<dbReference type="AlphaFoldDB" id="A0A0B5QCI4"/>
<dbReference type="EC" id="7.1.1.-" evidence="8"/>
<keyword evidence="7 8" id="KW-0472">Membrane</keyword>
<dbReference type="Pfam" id="PF00420">
    <property type="entry name" value="Oxidored_q2"/>
    <property type="match status" value="1"/>
</dbReference>
<protein>
    <recommendedName>
        <fullName evidence="8">NADH-quinone oxidoreductase subunit K</fullName>
        <ecNumber evidence="8">7.1.1.-</ecNumber>
    </recommendedName>
    <alternativeName>
        <fullName evidence="8">NADH dehydrogenase I subunit K</fullName>
    </alternativeName>
    <alternativeName>
        <fullName evidence="8">NDH-1 subunit K</fullName>
    </alternativeName>
</protein>
<evidence type="ECO:0000313" key="12">
    <source>
        <dbReference type="Proteomes" id="UP000031866"/>
    </source>
</evidence>
<evidence type="ECO:0000256" key="2">
    <source>
        <dbReference type="ARBA" id="ARBA00010519"/>
    </source>
</evidence>
<feature type="transmembrane region" description="Helical" evidence="8">
    <location>
        <begin position="6"/>
        <end position="24"/>
    </location>
</feature>
<evidence type="ECO:0000256" key="3">
    <source>
        <dbReference type="ARBA" id="ARBA00022448"/>
    </source>
</evidence>
<dbReference type="GeneID" id="66345912"/>
<reference evidence="10" key="4">
    <citation type="submission" date="2020-11" db="EMBL/GenBank/DDBJ databases">
        <authorList>
            <person name="Thieme N."/>
            <person name="Liebl W."/>
            <person name="Zverlov V."/>
        </authorList>
    </citation>
    <scope>NUCLEOTIDE SEQUENCE</scope>
    <source>
        <strain evidence="10">NT08</strain>
    </source>
</reference>
<dbReference type="EMBL" id="CP010086">
    <property type="protein sequence ID" value="AJG99934.1"/>
    <property type="molecule type" value="Genomic_DNA"/>
</dbReference>
<keyword evidence="5 8" id="KW-0874">Quinone</keyword>
<dbReference type="OrthoDB" id="9810120at2"/>
<dbReference type="Proteomes" id="UP000031866">
    <property type="component" value="Chromosome"/>
</dbReference>
<name>A0A0B5QCI4_CLOBE</name>
<keyword evidence="8" id="KW-1003">Cell membrane</keyword>
<dbReference type="GO" id="GO:0030964">
    <property type="term" value="C:NADH dehydrogenase complex"/>
    <property type="evidence" value="ECO:0007669"/>
    <property type="project" value="TreeGrafter"/>
</dbReference>
<dbReference type="InterPro" id="IPR001133">
    <property type="entry name" value="NADH_UbQ_OxRdtase_chain4L/K"/>
</dbReference>
<proteinExistence type="inferred from homology"/>
<dbReference type="NCBIfam" id="NF004321">
    <property type="entry name" value="PRK05715.1-3"/>
    <property type="match status" value="1"/>
</dbReference>
<dbReference type="NCBIfam" id="NF004322">
    <property type="entry name" value="PRK05715.1-4"/>
    <property type="match status" value="1"/>
</dbReference>
<dbReference type="Gene3D" id="1.10.287.3510">
    <property type="match status" value="1"/>
</dbReference>
<evidence type="ECO:0000256" key="7">
    <source>
        <dbReference type="ARBA" id="ARBA00023136"/>
    </source>
</evidence>
<dbReference type="InterPro" id="IPR039428">
    <property type="entry name" value="NUOK/Mnh_C1-like"/>
</dbReference>
<keyword evidence="6 8" id="KW-1133">Transmembrane helix</keyword>
<feature type="transmembrane region" description="Helical" evidence="8">
    <location>
        <begin position="31"/>
        <end position="49"/>
    </location>
</feature>
<comment type="subcellular location">
    <subcellularLocation>
        <location evidence="8">Cell membrane</location>
        <topology evidence="8">Multi-pass membrane protein</topology>
    </subcellularLocation>
    <subcellularLocation>
        <location evidence="1">Membrane</location>
        <topology evidence="1">Multi-pass membrane protein</topology>
    </subcellularLocation>
</comment>
<evidence type="ECO:0000256" key="8">
    <source>
        <dbReference type="HAMAP-Rule" id="MF_01456"/>
    </source>
</evidence>
<evidence type="ECO:0000256" key="6">
    <source>
        <dbReference type="ARBA" id="ARBA00022989"/>
    </source>
</evidence>
<dbReference type="KEGG" id="cbei:LF65_03372"/>
<organism evidence="9 12">
    <name type="scientific">Clostridium beijerinckii</name>
    <name type="common">Clostridium MP</name>
    <dbReference type="NCBI Taxonomy" id="1520"/>
    <lineage>
        <taxon>Bacteria</taxon>
        <taxon>Bacillati</taxon>
        <taxon>Bacillota</taxon>
        <taxon>Clostridia</taxon>
        <taxon>Eubacteriales</taxon>
        <taxon>Clostridiaceae</taxon>
        <taxon>Clostridium</taxon>
    </lineage>
</organism>
<reference evidence="9" key="2">
    <citation type="submission" date="2016-02" db="EMBL/GenBank/DDBJ databases">
        <title>Genome sequence of Clostridium beijerinckii strain 59B.</title>
        <authorList>
            <person name="Little G.T."/>
            <person name="Minton N.P."/>
        </authorList>
    </citation>
    <scope>NUCLEOTIDE SEQUENCE</scope>
    <source>
        <strain evidence="9">NCIMB 14988</strain>
    </source>
</reference>
<comment type="function">
    <text evidence="8">NDH-1 shuttles electrons from NADH, via FMN and iron-sulfur (Fe-S) centers, to quinones in the respiratory chain. The immediate electron acceptor for the enzyme in this species is believed to be a menaquinone. Couples the redox reaction to proton translocation (for every two electrons transferred, four hydrogen ions are translocated across the cytoplasmic membrane), and thus conserves the redox energy in a proton gradient.</text>
</comment>
<dbReference type="RefSeq" id="WP_012059181.1">
    <property type="nucleotide sequence ID" value="NZ_BKAK01000018.1"/>
</dbReference>
<gene>
    <name evidence="8 10" type="primary">nuoK</name>
    <name evidence="11" type="ORF">DFH45_004243</name>
    <name evidence="10" type="ORF">IS491_16500</name>
    <name evidence="9" type="ORF">LF65_03372</name>
</gene>
<dbReference type="EMBL" id="JADOEF010000001">
    <property type="protein sequence ID" value="MBF7810239.1"/>
    <property type="molecule type" value="Genomic_DNA"/>
</dbReference>
<evidence type="ECO:0000256" key="5">
    <source>
        <dbReference type="ARBA" id="ARBA00022719"/>
    </source>
</evidence>
<dbReference type="STRING" id="1520.LF65_03372"/>
<dbReference type="PANTHER" id="PTHR11434:SF16">
    <property type="entry name" value="NADH-UBIQUINONE OXIDOREDUCTASE CHAIN 4L"/>
    <property type="match status" value="1"/>
</dbReference>
<dbReference type="Proteomes" id="UP000631418">
    <property type="component" value="Unassembled WGS sequence"/>
</dbReference>